<comment type="caution">
    <text evidence="1">The sequence shown here is derived from an EMBL/GenBank/DDBJ whole genome shotgun (WGS) entry which is preliminary data.</text>
</comment>
<name>A0ABU5NDT3_9RICK</name>
<organism evidence="1 2">
    <name type="scientific">Candidatus Megaera venefica</name>
    <dbReference type="NCBI Taxonomy" id="2055910"/>
    <lineage>
        <taxon>Bacteria</taxon>
        <taxon>Pseudomonadati</taxon>
        <taxon>Pseudomonadota</taxon>
        <taxon>Alphaproteobacteria</taxon>
        <taxon>Rickettsiales</taxon>
        <taxon>Rickettsiaceae</taxon>
        <taxon>Candidatus Megaera</taxon>
    </lineage>
</organism>
<dbReference type="InterPro" id="IPR029058">
    <property type="entry name" value="AB_hydrolase_fold"/>
</dbReference>
<dbReference type="EMBL" id="JARJFB010000114">
    <property type="protein sequence ID" value="MEA0971319.1"/>
    <property type="molecule type" value="Genomic_DNA"/>
</dbReference>
<proteinExistence type="predicted"/>
<reference evidence="1 2" key="1">
    <citation type="submission" date="2023-03" db="EMBL/GenBank/DDBJ databases">
        <title>Host association and intracellularity evolved multiple times independently in the Rickettsiales.</title>
        <authorList>
            <person name="Castelli M."/>
            <person name="Nardi T."/>
            <person name="Gammuto L."/>
            <person name="Bellinzona G."/>
            <person name="Sabaneyeva E."/>
            <person name="Potekhin A."/>
            <person name="Serra V."/>
            <person name="Petroni G."/>
            <person name="Sassera D."/>
        </authorList>
    </citation>
    <scope>NUCLEOTIDE SEQUENCE [LARGE SCALE GENOMIC DNA]</scope>
    <source>
        <strain evidence="1 2">Sr 2-6</strain>
    </source>
</reference>
<evidence type="ECO:0000313" key="2">
    <source>
        <dbReference type="Proteomes" id="UP001291687"/>
    </source>
</evidence>
<dbReference type="SUPFAM" id="SSF53474">
    <property type="entry name" value="alpha/beta-Hydrolases"/>
    <property type="match status" value="1"/>
</dbReference>
<dbReference type="PROSITE" id="PS51257">
    <property type="entry name" value="PROKAR_LIPOPROTEIN"/>
    <property type="match status" value="1"/>
</dbReference>
<dbReference type="GO" id="GO:0016787">
    <property type="term" value="F:hydrolase activity"/>
    <property type="evidence" value="ECO:0007669"/>
    <property type="project" value="UniProtKB-KW"/>
</dbReference>
<dbReference type="Proteomes" id="UP001291687">
    <property type="component" value="Unassembled WGS sequence"/>
</dbReference>
<accession>A0ABU5NDT3</accession>
<keyword evidence="2" id="KW-1185">Reference proteome</keyword>
<dbReference type="Gene3D" id="3.40.50.1820">
    <property type="entry name" value="alpha/beta hydrolase"/>
    <property type="match status" value="1"/>
</dbReference>
<keyword evidence="1" id="KW-0378">Hydrolase</keyword>
<evidence type="ECO:0000313" key="1">
    <source>
        <dbReference type="EMBL" id="MEA0971319.1"/>
    </source>
</evidence>
<gene>
    <name evidence="1" type="ORF">Megvenef_01294</name>
</gene>
<protein>
    <submittedName>
        <fullName evidence="1">Alpha/beta hydrolase family protein</fullName>
    </submittedName>
</protein>
<sequence>MKYLSNIRLLFLLLLAAVFLSGCKTVTYGHEPGSIGDMYGFKKVLVKGGDFWITTYQKVANKHDPFVFYIEGDGAAFNGKFKISRNPTPRRQMFINLAAMDERPNVVYIARPCQYTPMHMNPKCSNHQYWTNKRMSDDSVHAINDVINSINNKQKFSLVGYSGGGGIAVLVAARNYMVGDIITLAGNLDHKAFTTHHNVTPMIGSLNPIDYATQVRHIPQLHISGGKDPIIPPFIADKFVQKASSSCVKQQIFEDVSHKDGWKKIWEYIYTKPIKCYD</sequence>